<comment type="similarity">
    <text evidence="1">Belongs to the SDHAF4 family.</text>
</comment>
<dbReference type="InterPro" id="IPR012875">
    <property type="entry name" value="SDHF4"/>
</dbReference>
<gene>
    <name evidence="4" type="ORF">DICPUDRAFT_153230</name>
</gene>
<evidence type="ECO:0000313" key="5">
    <source>
        <dbReference type="Proteomes" id="UP000001064"/>
    </source>
</evidence>
<feature type="compositionally biased region" description="Basic and acidic residues" evidence="3">
    <location>
        <begin position="87"/>
        <end position="100"/>
    </location>
</feature>
<dbReference type="STRING" id="5786.F0ZND3"/>
<protein>
    <recommendedName>
        <fullName evidence="2">Succinate dehydrogenase assembly factor 4, mitochondrial</fullName>
    </recommendedName>
</protein>
<reference evidence="5" key="1">
    <citation type="journal article" date="2011" name="Genome Biol.">
        <title>Comparative genomics of the social amoebae Dictyostelium discoideum and Dictyostelium purpureum.</title>
        <authorList>
            <consortium name="US DOE Joint Genome Institute (JGI-PGF)"/>
            <person name="Sucgang R."/>
            <person name="Kuo A."/>
            <person name="Tian X."/>
            <person name="Salerno W."/>
            <person name="Parikh A."/>
            <person name="Feasley C.L."/>
            <person name="Dalin E."/>
            <person name="Tu H."/>
            <person name="Huang E."/>
            <person name="Barry K."/>
            <person name="Lindquist E."/>
            <person name="Shapiro H."/>
            <person name="Bruce D."/>
            <person name="Schmutz J."/>
            <person name="Salamov A."/>
            <person name="Fey P."/>
            <person name="Gaudet P."/>
            <person name="Anjard C."/>
            <person name="Babu M.M."/>
            <person name="Basu S."/>
            <person name="Bushmanova Y."/>
            <person name="van der Wel H."/>
            <person name="Katoh-Kurasawa M."/>
            <person name="Dinh C."/>
            <person name="Coutinho P.M."/>
            <person name="Saito T."/>
            <person name="Elias M."/>
            <person name="Schaap P."/>
            <person name="Kay R.R."/>
            <person name="Henrissat B."/>
            <person name="Eichinger L."/>
            <person name="Rivero F."/>
            <person name="Putnam N.H."/>
            <person name="West C.M."/>
            <person name="Loomis W.F."/>
            <person name="Chisholm R.L."/>
            <person name="Shaulsky G."/>
            <person name="Strassmann J.E."/>
            <person name="Queller D.C."/>
            <person name="Kuspa A."/>
            <person name="Grigoriev I.V."/>
        </authorList>
    </citation>
    <scope>NUCLEOTIDE SEQUENCE [LARGE SCALE GENOMIC DNA]</scope>
    <source>
        <strain evidence="5">QSDP1</strain>
    </source>
</reference>
<dbReference type="eggNOG" id="KOG3245">
    <property type="taxonomic scope" value="Eukaryota"/>
</dbReference>
<evidence type="ECO:0000256" key="2">
    <source>
        <dbReference type="ARBA" id="ARBA00022170"/>
    </source>
</evidence>
<dbReference type="GeneID" id="10499621"/>
<name>F0ZND3_DICPU</name>
<dbReference type="GO" id="GO:0034553">
    <property type="term" value="P:mitochondrial respiratory chain complex II assembly"/>
    <property type="evidence" value="ECO:0000318"/>
    <property type="project" value="GO_Central"/>
</dbReference>
<dbReference type="GO" id="GO:0005739">
    <property type="term" value="C:mitochondrion"/>
    <property type="evidence" value="ECO:0000318"/>
    <property type="project" value="GO_Central"/>
</dbReference>
<dbReference type="Proteomes" id="UP000001064">
    <property type="component" value="Unassembled WGS sequence"/>
</dbReference>
<dbReference type="PANTHER" id="PTHR28524">
    <property type="entry name" value="SUCCINATE DEHYDROGENASE ASSEMBLY FACTOR 4, MITOCHONDRIAL"/>
    <property type="match status" value="1"/>
</dbReference>
<feature type="region of interest" description="Disordered" evidence="3">
    <location>
        <begin position="70"/>
        <end position="100"/>
    </location>
</feature>
<dbReference type="KEGG" id="dpp:DICPUDRAFT_153230"/>
<dbReference type="EMBL" id="GL871093">
    <property type="protein sequence ID" value="EGC34541.1"/>
    <property type="molecule type" value="Genomic_DNA"/>
</dbReference>
<organism evidence="4 5">
    <name type="scientific">Dictyostelium purpureum</name>
    <name type="common">Slime mold</name>
    <dbReference type="NCBI Taxonomy" id="5786"/>
    <lineage>
        <taxon>Eukaryota</taxon>
        <taxon>Amoebozoa</taxon>
        <taxon>Evosea</taxon>
        <taxon>Eumycetozoa</taxon>
        <taxon>Dictyostelia</taxon>
        <taxon>Dictyosteliales</taxon>
        <taxon>Dictyosteliaceae</taxon>
        <taxon>Dictyostelium</taxon>
    </lineage>
</organism>
<dbReference type="FunCoup" id="F0ZND3">
    <property type="interactions" value="32"/>
</dbReference>
<dbReference type="Pfam" id="PF07896">
    <property type="entry name" value="DUF1674"/>
    <property type="match status" value="1"/>
</dbReference>
<dbReference type="RefSeq" id="XP_003288917.1">
    <property type="nucleotide sequence ID" value="XM_003288869.1"/>
</dbReference>
<dbReference type="AlphaFoldDB" id="F0ZND3"/>
<dbReference type="PANTHER" id="PTHR28524:SF3">
    <property type="entry name" value="SUCCINATE DEHYDROGENASE ASSEMBLY FACTOR 4, MITOCHONDRIAL"/>
    <property type="match status" value="1"/>
</dbReference>
<evidence type="ECO:0000256" key="3">
    <source>
        <dbReference type="SAM" id="MobiDB-lite"/>
    </source>
</evidence>
<dbReference type="VEuPathDB" id="AmoebaDB:DICPUDRAFT_153230"/>
<dbReference type="OrthoDB" id="201362at2759"/>
<evidence type="ECO:0000256" key="1">
    <source>
        <dbReference type="ARBA" id="ARBA00005701"/>
    </source>
</evidence>
<dbReference type="InParanoid" id="F0ZND3"/>
<proteinExistence type="inferred from homology"/>
<sequence length="100" mass="11415">MNQLIKFNNIRVLFLNSNKISTKCSYSTSNNNNSPFSKNSDKKIEISKENQKILEEIEAEVEEFDVAPYVNPKTGEVGGPRGPEPTRYNDWERAGRVSDF</sequence>
<keyword evidence="5" id="KW-1185">Reference proteome</keyword>
<accession>F0ZND3</accession>
<evidence type="ECO:0000313" key="4">
    <source>
        <dbReference type="EMBL" id="EGC34541.1"/>
    </source>
</evidence>
<dbReference type="OMA" id="THWVESA"/>